<evidence type="ECO:0000259" key="1">
    <source>
        <dbReference type="Pfam" id="PF12680"/>
    </source>
</evidence>
<feature type="domain" description="SnoaL-like" evidence="1">
    <location>
        <begin position="14"/>
        <end position="120"/>
    </location>
</feature>
<evidence type="ECO:0000313" key="3">
    <source>
        <dbReference type="Proteomes" id="UP001299970"/>
    </source>
</evidence>
<dbReference type="Gene3D" id="3.10.450.50">
    <property type="match status" value="1"/>
</dbReference>
<accession>A0ABS9TUZ2</accession>
<dbReference type="PANTHER" id="PTHR41252:SF1">
    <property type="entry name" value="BLR2505 PROTEIN"/>
    <property type="match status" value="1"/>
</dbReference>
<keyword evidence="3" id="KW-1185">Reference proteome</keyword>
<dbReference type="EMBL" id="JAKXMK010000068">
    <property type="protein sequence ID" value="MCH6172377.1"/>
    <property type="molecule type" value="Genomic_DNA"/>
</dbReference>
<proteinExistence type="predicted"/>
<dbReference type="SUPFAM" id="SSF54427">
    <property type="entry name" value="NTF2-like"/>
    <property type="match status" value="1"/>
</dbReference>
<comment type="caution">
    <text evidence="2">The sequence shown here is derived from an EMBL/GenBank/DDBJ whole genome shotgun (WGS) entry which is preliminary data.</text>
</comment>
<dbReference type="PANTHER" id="PTHR41252">
    <property type="entry name" value="BLR2505 PROTEIN"/>
    <property type="match status" value="1"/>
</dbReference>
<evidence type="ECO:0000313" key="2">
    <source>
        <dbReference type="EMBL" id="MCH6172377.1"/>
    </source>
</evidence>
<dbReference type="InterPro" id="IPR032710">
    <property type="entry name" value="NTF2-like_dom_sf"/>
</dbReference>
<sequence length="137" mass="14812">MSTLATTERNRELIRQVYALAAAGDLEAVAPFHSDDYRLSQSPSHPVPGSWTGAAATDAGIEIFRACGTSGVTVLEIVADGPHRVVAIVDAHGTAPVSGERWTMLVSEHFWIEDGRITEIRPFYWDPAGLRRILGVG</sequence>
<dbReference type="InterPro" id="IPR037401">
    <property type="entry name" value="SnoaL-like"/>
</dbReference>
<organism evidence="2 3">
    <name type="scientific">Pseudonocardia alaniniphila</name>
    <dbReference type="NCBI Taxonomy" id="75291"/>
    <lineage>
        <taxon>Bacteria</taxon>
        <taxon>Bacillati</taxon>
        <taxon>Actinomycetota</taxon>
        <taxon>Actinomycetes</taxon>
        <taxon>Pseudonocardiales</taxon>
        <taxon>Pseudonocardiaceae</taxon>
        <taxon>Pseudonocardia</taxon>
    </lineage>
</organism>
<dbReference type="Proteomes" id="UP001299970">
    <property type="component" value="Unassembled WGS sequence"/>
</dbReference>
<reference evidence="2 3" key="1">
    <citation type="submission" date="2022-03" db="EMBL/GenBank/DDBJ databases">
        <title>Pseudonocardia alaer sp. nov., a novel actinomycete isolated from reed forest soil.</title>
        <authorList>
            <person name="Wang L."/>
        </authorList>
    </citation>
    <scope>NUCLEOTIDE SEQUENCE [LARGE SCALE GENOMIC DNA]</scope>
    <source>
        <strain evidence="2 3">Y-16303</strain>
    </source>
</reference>
<dbReference type="Pfam" id="PF12680">
    <property type="entry name" value="SnoaL_2"/>
    <property type="match status" value="1"/>
</dbReference>
<gene>
    <name evidence="2" type="ORF">MMF94_42455</name>
</gene>
<dbReference type="RefSeq" id="WP_241043181.1">
    <property type="nucleotide sequence ID" value="NZ_BAAAJF010000075.1"/>
</dbReference>
<name>A0ABS9TUZ2_9PSEU</name>
<protein>
    <submittedName>
        <fullName evidence="2">Nuclear transport factor 2 family protein</fullName>
    </submittedName>
</protein>